<evidence type="ECO:0000256" key="4">
    <source>
        <dbReference type="ARBA" id="ARBA00005225"/>
    </source>
</evidence>
<dbReference type="SUPFAM" id="SSF53067">
    <property type="entry name" value="Actin-like ATPase domain"/>
    <property type="match status" value="2"/>
</dbReference>
<feature type="binding site" evidence="16">
    <location>
        <begin position="6"/>
        <end position="13"/>
    </location>
    <ligand>
        <name>ATP</name>
        <dbReference type="ChEBI" id="CHEBI:30616"/>
    </ligand>
</feature>
<evidence type="ECO:0000256" key="2">
    <source>
        <dbReference type="ARBA" id="ARBA00001958"/>
    </source>
</evidence>
<dbReference type="InterPro" id="IPR004619">
    <property type="entry name" value="Type_III_PanK"/>
</dbReference>
<sequence length="258" mass="27883">MLLTIDVGNTNCVFAVHDGERFVADWRCGTDVRRTGDEYFVWLDQLMRHAGLTPEDVTDVALSSTAPRAIFNLRVLCEKYFGATPLIVGRPGCELGIEVRVDPHTRVGADRLVNAVAAHRSYEGELIVVDFGTATTLDVVAADGAYEGGVIAPGVNLSLRALHEAAAALPEVEVARPERVVGTNTVACMQSGIYWGYVSMIEGLCRRIMQERGKPMTVIATGGLSPLFARGAAAIDHVDRDLTLRGLVAIHELNKKGR</sequence>
<reference evidence="17 18" key="1">
    <citation type="submission" date="2016-12" db="EMBL/GenBank/DDBJ databases">
        <authorList>
            <person name="Song W.-J."/>
            <person name="Kurnit D.M."/>
        </authorList>
    </citation>
    <scope>NUCLEOTIDE SEQUENCE [LARGE SCALE GENOMIC DNA]</scope>
    <source>
        <strain evidence="17 18">CGMCC 1.10808</strain>
    </source>
</reference>
<dbReference type="GO" id="GO:0015937">
    <property type="term" value="P:coenzyme A biosynthetic process"/>
    <property type="evidence" value="ECO:0007669"/>
    <property type="project" value="UniProtKB-UniRule"/>
</dbReference>
<dbReference type="Proteomes" id="UP000184066">
    <property type="component" value="Unassembled WGS sequence"/>
</dbReference>
<comment type="pathway">
    <text evidence="4 16">Cofactor biosynthesis; coenzyme A biosynthesis; CoA from (R)-pantothenate: step 1/5.</text>
</comment>
<name>A0A1M7RZW5_9RHOB</name>
<comment type="cofactor">
    <cofactor evidence="2">
        <name>K(+)</name>
        <dbReference type="ChEBI" id="CHEBI:29103"/>
    </cofactor>
</comment>
<gene>
    <name evidence="16" type="primary">coaX</name>
    <name evidence="17" type="ORF">SAMN05216200_101355</name>
</gene>
<dbReference type="EMBL" id="FRDL01000001">
    <property type="protein sequence ID" value="SHN51720.1"/>
    <property type="molecule type" value="Genomic_DNA"/>
</dbReference>
<feature type="binding site" evidence="16">
    <location>
        <position position="133"/>
    </location>
    <ligand>
        <name>ATP</name>
        <dbReference type="ChEBI" id="CHEBI:30616"/>
    </ligand>
</feature>
<evidence type="ECO:0000256" key="6">
    <source>
        <dbReference type="ARBA" id="ARBA00012102"/>
    </source>
</evidence>
<comment type="similarity">
    <text evidence="14 16">Belongs to the type III pantothenate kinase family.</text>
</comment>
<feature type="binding site" evidence="16">
    <location>
        <position position="185"/>
    </location>
    <ligand>
        <name>substrate</name>
    </ligand>
</feature>
<dbReference type="HAMAP" id="MF_01274">
    <property type="entry name" value="Pantothen_kinase_3"/>
    <property type="match status" value="1"/>
</dbReference>
<evidence type="ECO:0000256" key="11">
    <source>
        <dbReference type="ARBA" id="ARBA00022840"/>
    </source>
</evidence>
<dbReference type="InterPro" id="IPR043129">
    <property type="entry name" value="ATPase_NBD"/>
</dbReference>
<comment type="caution">
    <text evidence="16">Lacks conserved residue(s) required for the propagation of feature annotation.</text>
</comment>
<dbReference type="RefSeq" id="WP_072745920.1">
    <property type="nucleotide sequence ID" value="NZ_FOHL01000002.1"/>
</dbReference>
<keyword evidence="18" id="KW-1185">Reference proteome</keyword>
<dbReference type="OrthoDB" id="9804707at2"/>
<evidence type="ECO:0000256" key="12">
    <source>
        <dbReference type="ARBA" id="ARBA00022958"/>
    </source>
</evidence>
<evidence type="ECO:0000256" key="3">
    <source>
        <dbReference type="ARBA" id="ARBA00004496"/>
    </source>
</evidence>
<dbReference type="GO" id="GO:0005737">
    <property type="term" value="C:cytoplasm"/>
    <property type="evidence" value="ECO:0007669"/>
    <property type="project" value="UniProtKB-SubCell"/>
</dbReference>
<evidence type="ECO:0000256" key="13">
    <source>
        <dbReference type="ARBA" id="ARBA00022993"/>
    </source>
</evidence>
<keyword evidence="7 16" id="KW-0963">Cytoplasm</keyword>
<evidence type="ECO:0000313" key="18">
    <source>
        <dbReference type="Proteomes" id="UP000184066"/>
    </source>
</evidence>
<accession>A0A1M7RZW5</accession>
<dbReference type="GO" id="GO:0005524">
    <property type="term" value="F:ATP binding"/>
    <property type="evidence" value="ECO:0007669"/>
    <property type="project" value="UniProtKB-UniRule"/>
</dbReference>
<evidence type="ECO:0000256" key="1">
    <source>
        <dbReference type="ARBA" id="ARBA00001206"/>
    </source>
</evidence>
<dbReference type="GO" id="GO:0004594">
    <property type="term" value="F:pantothenate kinase activity"/>
    <property type="evidence" value="ECO:0007669"/>
    <property type="project" value="UniProtKB-UniRule"/>
</dbReference>
<dbReference type="PANTHER" id="PTHR34265:SF1">
    <property type="entry name" value="TYPE III PANTOTHENATE KINASE"/>
    <property type="match status" value="1"/>
</dbReference>
<evidence type="ECO:0000256" key="9">
    <source>
        <dbReference type="ARBA" id="ARBA00022741"/>
    </source>
</evidence>
<comment type="subcellular location">
    <subcellularLocation>
        <location evidence="3 16">Cytoplasm</location>
    </subcellularLocation>
</comment>
<dbReference type="Pfam" id="PF03309">
    <property type="entry name" value="Pan_kinase"/>
    <property type="match status" value="1"/>
</dbReference>
<dbReference type="PANTHER" id="PTHR34265">
    <property type="entry name" value="TYPE III PANTOTHENATE KINASE"/>
    <property type="match status" value="1"/>
</dbReference>
<comment type="catalytic activity">
    <reaction evidence="1 16">
        <text>(R)-pantothenate + ATP = (R)-4'-phosphopantothenate + ADP + H(+)</text>
        <dbReference type="Rhea" id="RHEA:16373"/>
        <dbReference type="ChEBI" id="CHEBI:10986"/>
        <dbReference type="ChEBI" id="CHEBI:15378"/>
        <dbReference type="ChEBI" id="CHEBI:29032"/>
        <dbReference type="ChEBI" id="CHEBI:30616"/>
        <dbReference type="ChEBI" id="CHEBI:456216"/>
        <dbReference type="EC" id="2.7.1.33"/>
    </reaction>
</comment>
<keyword evidence="12 16" id="KW-0630">Potassium</keyword>
<keyword evidence="10 16" id="KW-0418">Kinase</keyword>
<evidence type="ECO:0000256" key="16">
    <source>
        <dbReference type="HAMAP-Rule" id="MF_01274"/>
    </source>
</evidence>
<feature type="active site" description="Proton acceptor" evidence="16">
    <location>
        <position position="110"/>
    </location>
</feature>
<dbReference type="STRING" id="1189325.SAMN04488119_102163"/>
<comment type="cofactor">
    <cofactor evidence="16">
        <name>NH4(+)</name>
        <dbReference type="ChEBI" id="CHEBI:28938"/>
    </cofactor>
    <cofactor evidence="16">
        <name>K(+)</name>
        <dbReference type="ChEBI" id="CHEBI:29103"/>
    </cofactor>
    <text evidence="16">A monovalent cation. Ammonium or potassium.</text>
</comment>
<dbReference type="UniPathway" id="UPA00241">
    <property type="reaction ID" value="UER00352"/>
</dbReference>
<dbReference type="NCBIfam" id="TIGR00671">
    <property type="entry name" value="baf"/>
    <property type="match status" value="1"/>
</dbReference>
<comment type="subunit">
    <text evidence="5 16">Homodimer.</text>
</comment>
<dbReference type="CDD" id="cd24015">
    <property type="entry name" value="ASKHA_NBD_PanK-III"/>
    <property type="match status" value="1"/>
</dbReference>
<keyword evidence="13 16" id="KW-0173">Coenzyme A biosynthesis</keyword>
<dbReference type="AlphaFoldDB" id="A0A1M7RZW5"/>
<evidence type="ECO:0000256" key="15">
    <source>
        <dbReference type="ARBA" id="ARBA00040883"/>
    </source>
</evidence>
<evidence type="ECO:0000256" key="10">
    <source>
        <dbReference type="ARBA" id="ARBA00022777"/>
    </source>
</evidence>
<keyword evidence="9 16" id="KW-0547">Nucleotide-binding</keyword>
<dbReference type="GO" id="GO:0046872">
    <property type="term" value="F:metal ion binding"/>
    <property type="evidence" value="ECO:0007669"/>
    <property type="project" value="UniProtKB-KW"/>
</dbReference>
<keyword evidence="16" id="KW-0479">Metal-binding</keyword>
<protein>
    <recommendedName>
        <fullName evidence="15 16">Type III pantothenate kinase</fullName>
        <ecNumber evidence="6 16">2.7.1.33</ecNumber>
    </recommendedName>
    <alternativeName>
        <fullName evidence="16">PanK-III</fullName>
    </alternativeName>
    <alternativeName>
        <fullName evidence="16">Pantothenic acid kinase</fullName>
    </alternativeName>
</protein>
<evidence type="ECO:0000256" key="5">
    <source>
        <dbReference type="ARBA" id="ARBA00011738"/>
    </source>
</evidence>
<evidence type="ECO:0000313" key="17">
    <source>
        <dbReference type="EMBL" id="SHN51720.1"/>
    </source>
</evidence>
<evidence type="ECO:0000256" key="8">
    <source>
        <dbReference type="ARBA" id="ARBA00022679"/>
    </source>
</evidence>
<organism evidence="17 18">
    <name type="scientific">Oceanicella actignis</name>
    <dbReference type="NCBI Taxonomy" id="1189325"/>
    <lineage>
        <taxon>Bacteria</taxon>
        <taxon>Pseudomonadati</taxon>
        <taxon>Pseudomonadota</taxon>
        <taxon>Alphaproteobacteria</taxon>
        <taxon>Rhodobacterales</taxon>
        <taxon>Paracoccaceae</taxon>
        <taxon>Oceanicella</taxon>
    </lineage>
</organism>
<evidence type="ECO:0000256" key="14">
    <source>
        <dbReference type="ARBA" id="ARBA00038036"/>
    </source>
</evidence>
<feature type="binding site" evidence="16">
    <location>
        <begin position="108"/>
        <end position="111"/>
    </location>
    <ligand>
        <name>substrate</name>
    </ligand>
</feature>
<dbReference type="EC" id="2.7.1.33" evidence="6 16"/>
<dbReference type="NCBIfam" id="NF009855">
    <property type="entry name" value="PRK13321.1"/>
    <property type="match status" value="1"/>
</dbReference>
<evidence type="ECO:0000256" key="7">
    <source>
        <dbReference type="ARBA" id="ARBA00022490"/>
    </source>
</evidence>
<keyword evidence="11 16" id="KW-0067">ATP-binding</keyword>
<dbReference type="NCBIfam" id="NF009848">
    <property type="entry name" value="PRK13318.1-6"/>
    <property type="match status" value="1"/>
</dbReference>
<keyword evidence="8 16" id="KW-0808">Transferase</keyword>
<comment type="function">
    <text evidence="16">Catalyzes the phosphorylation of pantothenate (Pan), the first step in CoA biosynthesis.</text>
</comment>
<proteinExistence type="inferred from homology"/>
<dbReference type="NCBIfam" id="NF009844">
    <property type="entry name" value="PRK13318.1-2"/>
    <property type="match status" value="1"/>
</dbReference>
<dbReference type="Gene3D" id="3.30.420.40">
    <property type="match status" value="2"/>
</dbReference>
<feature type="binding site" evidence="16">
    <location>
        <position position="130"/>
    </location>
    <ligand>
        <name>K(+)</name>
        <dbReference type="ChEBI" id="CHEBI:29103"/>
    </ligand>
</feature>